<keyword evidence="2" id="KW-1185">Reference proteome</keyword>
<name>A0A8J5JBV6_HOMAM</name>
<dbReference type="AlphaFoldDB" id="A0A8J5JBV6"/>
<reference evidence="1" key="1">
    <citation type="journal article" date="2021" name="Sci. Adv.">
        <title>The American lobster genome reveals insights on longevity, neural, and immune adaptations.</title>
        <authorList>
            <person name="Polinski J.M."/>
            <person name="Zimin A.V."/>
            <person name="Clark K.F."/>
            <person name="Kohn A.B."/>
            <person name="Sadowski N."/>
            <person name="Timp W."/>
            <person name="Ptitsyn A."/>
            <person name="Khanna P."/>
            <person name="Romanova D.Y."/>
            <person name="Williams P."/>
            <person name="Greenwood S.J."/>
            <person name="Moroz L.L."/>
            <person name="Walt D.R."/>
            <person name="Bodnar A.G."/>
        </authorList>
    </citation>
    <scope>NUCLEOTIDE SEQUENCE</scope>
    <source>
        <strain evidence="1">GMGI-L3</strain>
    </source>
</reference>
<proteinExistence type="predicted"/>
<comment type="caution">
    <text evidence="1">The sequence shown here is derived from an EMBL/GenBank/DDBJ whole genome shotgun (WGS) entry which is preliminary data.</text>
</comment>
<gene>
    <name evidence="1" type="ORF">Hamer_G020497</name>
</gene>
<evidence type="ECO:0000313" key="1">
    <source>
        <dbReference type="EMBL" id="KAG7154188.1"/>
    </source>
</evidence>
<protein>
    <submittedName>
        <fullName evidence="1">Uncharacterized protein</fullName>
    </submittedName>
</protein>
<sequence length="73" mass="8533">MLVTLNTLEREMGWLQQKEKQLEQRLSKFLTQRSSLASTIDDLHLRLDTLGRTHKSIGRRESNTKCSKVINIH</sequence>
<dbReference type="Proteomes" id="UP000747542">
    <property type="component" value="Unassembled WGS sequence"/>
</dbReference>
<organism evidence="1 2">
    <name type="scientific">Homarus americanus</name>
    <name type="common">American lobster</name>
    <dbReference type="NCBI Taxonomy" id="6706"/>
    <lineage>
        <taxon>Eukaryota</taxon>
        <taxon>Metazoa</taxon>
        <taxon>Ecdysozoa</taxon>
        <taxon>Arthropoda</taxon>
        <taxon>Crustacea</taxon>
        <taxon>Multicrustacea</taxon>
        <taxon>Malacostraca</taxon>
        <taxon>Eumalacostraca</taxon>
        <taxon>Eucarida</taxon>
        <taxon>Decapoda</taxon>
        <taxon>Pleocyemata</taxon>
        <taxon>Astacidea</taxon>
        <taxon>Nephropoidea</taxon>
        <taxon>Nephropidae</taxon>
        <taxon>Homarus</taxon>
    </lineage>
</organism>
<accession>A0A8J5JBV6</accession>
<evidence type="ECO:0000313" key="2">
    <source>
        <dbReference type="Proteomes" id="UP000747542"/>
    </source>
</evidence>
<dbReference type="EMBL" id="JAHLQT010045000">
    <property type="protein sequence ID" value="KAG7154188.1"/>
    <property type="molecule type" value="Genomic_DNA"/>
</dbReference>